<dbReference type="Gene3D" id="1.20.120.520">
    <property type="entry name" value="nmb1532 protein domain like"/>
    <property type="match status" value="1"/>
</dbReference>
<evidence type="ECO:0000259" key="1">
    <source>
        <dbReference type="Pfam" id="PF01814"/>
    </source>
</evidence>
<dbReference type="RefSeq" id="WP_027069727.1">
    <property type="nucleotide sequence ID" value="NZ_AUHT01000007.1"/>
</dbReference>
<dbReference type="InterPro" id="IPR012312">
    <property type="entry name" value="Hemerythrin-like"/>
</dbReference>
<dbReference type="eggNOG" id="COG2846">
    <property type="taxonomic scope" value="Bacteria"/>
</dbReference>
<keyword evidence="3" id="KW-1185">Reference proteome</keyword>
<protein>
    <submittedName>
        <fullName evidence="2">Hemerythrin</fullName>
    </submittedName>
</protein>
<comment type="caution">
    <text evidence="2">The sequence shown here is derived from an EMBL/GenBank/DDBJ whole genome shotgun (WGS) entry which is preliminary data.</text>
</comment>
<dbReference type="AlphaFoldDB" id="A0A0A0M7D3"/>
<organism evidence="2 3">
    <name type="scientific">Lysobacter defluvii IMMIB APB-9 = DSM 18482</name>
    <dbReference type="NCBI Taxonomy" id="1385515"/>
    <lineage>
        <taxon>Bacteria</taxon>
        <taxon>Pseudomonadati</taxon>
        <taxon>Pseudomonadota</taxon>
        <taxon>Gammaproteobacteria</taxon>
        <taxon>Lysobacterales</taxon>
        <taxon>Lysobacteraceae</taxon>
        <taxon>Novilysobacter</taxon>
    </lineage>
</organism>
<reference evidence="2 3" key="1">
    <citation type="submission" date="2013-08" db="EMBL/GenBank/DDBJ databases">
        <title>Genomic analysis of Lysobacter defluvii.</title>
        <authorList>
            <person name="Wang Q."/>
            <person name="Wang G."/>
        </authorList>
    </citation>
    <scope>NUCLEOTIDE SEQUENCE [LARGE SCALE GENOMIC DNA]</scope>
    <source>
        <strain evidence="2 3">IMMIB APB-9</strain>
    </source>
</reference>
<evidence type="ECO:0000313" key="3">
    <source>
        <dbReference type="Proteomes" id="UP000030003"/>
    </source>
</evidence>
<accession>A0A0A0M7D3</accession>
<dbReference type="Proteomes" id="UP000030003">
    <property type="component" value="Unassembled WGS sequence"/>
</dbReference>
<gene>
    <name evidence="2" type="ORF">N791_13160</name>
</gene>
<name>A0A0A0M7D3_9GAMM</name>
<dbReference type="EMBL" id="AVBH01000042">
    <property type="protein sequence ID" value="KGO98903.1"/>
    <property type="molecule type" value="Genomic_DNA"/>
</dbReference>
<dbReference type="OrthoDB" id="8809825at2"/>
<feature type="domain" description="Hemerythrin-like" evidence="1">
    <location>
        <begin position="3"/>
        <end position="133"/>
    </location>
</feature>
<dbReference type="Pfam" id="PF01814">
    <property type="entry name" value="Hemerythrin"/>
    <property type="match status" value="1"/>
</dbReference>
<proteinExistence type="predicted"/>
<evidence type="ECO:0000313" key="2">
    <source>
        <dbReference type="EMBL" id="KGO98903.1"/>
    </source>
</evidence>
<sequence>MDIRHYRETHQQVLGQIEQLRSLIRGGIPANAAAISGLLVNIASGIKFHLAAEDKVLYPTLARSGDSVAMEAGERYQQEMKGLSAAFGELVMRWRVPSRVAADPEGFRSHANTVFKALFERIMREERELYPIAEQV</sequence>